<proteinExistence type="predicted"/>
<accession>A0A7R8WS78</accession>
<dbReference type="EMBL" id="OB685530">
    <property type="protein sequence ID" value="CAD7237183.1"/>
    <property type="molecule type" value="Genomic_DNA"/>
</dbReference>
<feature type="region of interest" description="Disordered" evidence="1">
    <location>
        <begin position="12"/>
        <end position="45"/>
    </location>
</feature>
<reference evidence="2" key="1">
    <citation type="submission" date="2020-11" db="EMBL/GenBank/DDBJ databases">
        <authorList>
            <person name="Tran Van P."/>
        </authorList>
    </citation>
    <scope>NUCLEOTIDE SEQUENCE</scope>
</reference>
<evidence type="ECO:0000256" key="1">
    <source>
        <dbReference type="SAM" id="MobiDB-lite"/>
    </source>
</evidence>
<organism evidence="2">
    <name type="scientific">Cyprideis torosa</name>
    <dbReference type="NCBI Taxonomy" id="163714"/>
    <lineage>
        <taxon>Eukaryota</taxon>
        <taxon>Metazoa</taxon>
        <taxon>Ecdysozoa</taxon>
        <taxon>Arthropoda</taxon>
        <taxon>Crustacea</taxon>
        <taxon>Oligostraca</taxon>
        <taxon>Ostracoda</taxon>
        <taxon>Podocopa</taxon>
        <taxon>Podocopida</taxon>
        <taxon>Cytherocopina</taxon>
        <taxon>Cytheroidea</taxon>
        <taxon>Cytherideidae</taxon>
        <taxon>Cyprideis</taxon>
    </lineage>
</organism>
<feature type="non-terminal residue" evidence="2">
    <location>
        <position position="1"/>
    </location>
</feature>
<feature type="compositionally biased region" description="Polar residues" evidence="1">
    <location>
        <begin position="32"/>
        <end position="42"/>
    </location>
</feature>
<feature type="compositionally biased region" description="Basic and acidic residues" evidence="1">
    <location>
        <begin position="78"/>
        <end position="92"/>
    </location>
</feature>
<name>A0A7R8WS78_9CRUS</name>
<sequence length="107" mass="11607">MGLQESLEELELRVATGSGGPGSLSGTGSDGMTSGNLLSEATSAGVPLEVKEKLLRLESENRRLNELRSQEVSAVETQLRETTERLEQVSRSHRALEEKLGRLEATK</sequence>
<evidence type="ECO:0000313" key="2">
    <source>
        <dbReference type="EMBL" id="CAD7237183.1"/>
    </source>
</evidence>
<dbReference type="AlphaFoldDB" id="A0A7R8WS78"/>
<protein>
    <submittedName>
        <fullName evidence="2">Uncharacterized protein</fullName>
    </submittedName>
</protein>
<feature type="compositionally biased region" description="Gly residues" evidence="1">
    <location>
        <begin position="17"/>
        <end position="29"/>
    </location>
</feature>
<feature type="region of interest" description="Disordered" evidence="1">
    <location>
        <begin position="69"/>
        <end position="92"/>
    </location>
</feature>
<gene>
    <name evidence="2" type="ORF">CTOB1V02_LOCUS14998</name>
</gene>